<dbReference type="Proteomes" id="UP000269669">
    <property type="component" value="Unassembled WGS sequence"/>
</dbReference>
<organism evidence="1 2">
    <name type="scientific">Edaphobacter aggregans</name>
    <dbReference type="NCBI Taxonomy" id="570835"/>
    <lineage>
        <taxon>Bacteria</taxon>
        <taxon>Pseudomonadati</taxon>
        <taxon>Acidobacteriota</taxon>
        <taxon>Terriglobia</taxon>
        <taxon>Terriglobales</taxon>
        <taxon>Acidobacteriaceae</taxon>
        <taxon>Edaphobacter</taxon>
    </lineage>
</organism>
<dbReference type="OrthoDB" id="9769409at2"/>
<evidence type="ECO:0000313" key="1">
    <source>
        <dbReference type="EMBL" id="RSL19228.1"/>
    </source>
</evidence>
<evidence type="ECO:0008006" key="3">
    <source>
        <dbReference type="Google" id="ProtNLM"/>
    </source>
</evidence>
<dbReference type="EMBL" id="RSDW01000001">
    <property type="protein sequence ID" value="RSL19228.1"/>
    <property type="molecule type" value="Genomic_DNA"/>
</dbReference>
<dbReference type="AlphaFoldDB" id="A0A428MQS0"/>
<name>A0A428MQS0_9BACT</name>
<sequence>MESQLQAPKTLTEAIRYYSDTQTCINAVAMLRWQDGSPICPKCGATQEKRNHYWLATQSAASMEPTSL</sequence>
<evidence type="ECO:0000313" key="2">
    <source>
        <dbReference type="Proteomes" id="UP000269669"/>
    </source>
</evidence>
<dbReference type="RefSeq" id="WP_125487484.1">
    <property type="nucleotide sequence ID" value="NZ_RSDW01000001.1"/>
</dbReference>
<reference evidence="1 2" key="1">
    <citation type="submission" date="2018-12" db="EMBL/GenBank/DDBJ databases">
        <title>Sequencing of bacterial isolates from soil warming experiment in Harvard Forest, Massachusetts, USA.</title>
        <authorList>
            <person name="Deangelis K."/>
        </authorList>
    </citation>
    <scope>NUCLEOTIDE SEQUENCE [LARGE SCALE GENOMIC DNA]</scope>
    <source>
        <strain evidence="1 2">EB153</strain>
    </source>
</reference>
<protein>
    <recommendedName>
        <fullName evidence="3">Transposase-like zinc ribbon protein</fullName>
    </recommendedName>
</protein>
<comment type="caution">
    <text evidence="1">The sequence shown here is derived from an EMBL/GenBank/DDBJ whole genome shotgun (WGS) entry which is preliminary data.</text>
</comment>
<proteinExistence type="predicted"/>
<gene>
    <name evidence="1" type="ORF">EDE15_4884</name>
</gene>
<keyword evidence="2" id="KW-1185">Reference proteome</keyword>
<accession>A0A428MQS0</accession>